<protein>
    <recommendedName>
        <fullName evidence="3">Lipoprotein</fullName>
    </recommendedName>
</protein>
<dbReference type="EMBL" id="JBELPZ010000001">
    <property type="protein sequence ID" value="MFL9843056.1"/>
    <property type="molecule type" value="Genomic_DNA"/>
</dbReference>
<evidence type="ECO:0008006" key="3">
    <source>
        <dbReference type="Google" id="ProtNLM"/>
    </source>
</evidence>
<gene>
    <name evidence="1" type="ORF">ABS766_01365</name>
</gene>
<proteinExistence type="predicted"/>
<organism evidence="1 2">
    <name type="scientific">Flavobacterium rhizosphaerae</name>
    <dbReference type="NCBI Taxonomy" id="3163298"/>
    <lineage>
        <taxon>Bacteria</taxon>
        <taxon>Pseudomonadati</taxon>
        <taxon>Bacteroidota</taxon>
        <taxon>Flavobacteriia</taxon>
        <taxon>Flavobacteriales</taxon>
        <taxon>Flavobacteriaceae</taxon>
        <taxon>Flavobacterium</taxon>
    </lineage>
</organism>
<sequence length="213" mass="23962">MKFQKGKVDSIGTVVKVVLLLLLLSFLTSCSKKLAPTAAYSMLEKRELTKSLGYGSETADNTILPEKAAEFKLAITDSVMAATKQPYTRTNFKELYLKTKPNTKYKITISSLCDCLGSRKYLFKPVLLLYDKNSNLLQCNIEGEDFGYTHGPLSMDRAWVFNTLNTEGDLRLIVFSDNNNLNQSVYKYIVAFAAVEVKSTTNGDFYVLLEEIR</sequence>
<keyword evidence="2" id="KW-1185">Reference proteome</keyword>
<reference evidence="1 2" key="1">
    <citation type="submission" date="2024-06" db="EMBL/GenBank/DDBJ databases">
        <authorList>
            <person name="Kaempfer P."/>
            <person name="Viver T."/>
        </authorList>
    </citation>
    <scope>NUCLEOTIDE SEQUENCE [LARGE SCALE GENOMIC DNA]</scope>
    <source>
        <strain evidence="1 2">ST-119</strain>
    </source>
</reference>
<accession>A0ABW8YRZ5</accession>
<comment type="caution">
    <text evidence="1">The sequence shown here is derived from an EMBL/GenBank/DDBJ whole genome shotgun (WGS) entry which is preliminary data.</text>
</comment>
<name>A0ABW8YRZ5_9FLAO</name>
<dbReference type="RefSeq" id="WP_408083289.1">
    <property type="nucleotide sequence ID" value="NZ_JBELPZ010000001.1"/>
</dbReference>
<evidence type="ECO:0000313" key="1">
    <source>
        <dbReference type="EMBL" id="MFL9843056.1"/>
    </source>
</evidence>
<evidence type="ECO:0000313" key="2">
    <source>
        <dbReference type="Proteomes" id="UP001629156"/>
    </source>
</evidence>
<dbReference type="Proteomes" id="UP001629156">
    <property type="component" value="Unassembled WGS sequence"/>
</dbReference>
<dbReference type="PROSITE" id="PS51257">
    <property type="entry name" value="PROKAR_LIPOPROTEIN"/>
    <property type="match status" value="1"/>
</dbReference>